<dbReference type="Pfam" id="PF13837">
    <property type="entry name" value="Myb_DNA-bind_4"/>
    <property type="match status" value="1"/>
</dbReference>
<accession>A0ABP1QSU5</accession>
<protein>
    <recommendedName>
        <fullName evidence="6">Myb-like domain-containing protein</fullName>
    </recommendedName>
</protein>
<dbReference type="PANTHER" id="PTHR21654">
    <property type="entry name" value="FI21293P1"/>
    <property type="match status" value="1"/>
</dbReference>
<evidence type="ECO:0000256" key="5">
    <source>
        <dbReference type="ARBA" id="ARBA00023242"/>
    </source>
</evidence>
<dbReference type="EMBL" id="CAXLJM020000046">
    <property type="protein sequence ID" value="CAL8111300.1"/>
    <property type="molecule type" value="Genomic_DNA"/>
</dbReference>
<keyword evidence="5" id="KW-0539">Nucleus</keyword>
<keyword evidence="2" id="KW-0805">Transcription regulation</keyword>
<dbReference type="PROSITE" id="PS50090">
    <property type="entry name" value="MYB_LIKE"/>
    <property type="match status" value="1"/>
</dbReference>
<evidence type="ECO:0000256" key="2">
    <source>
        <dbReference type="ARBA" id="ARBA00023015"/>
    </source>
</evidence>
<feature type="domain" description="Myb-like" evidence="6">
    <location>
        <begin position="33"/>
        <end position="90"/>
    </location>
</feature>
<dbReference type="Gene3D" id="1.10.10.60">
    <property type="entry name" value="Homeodomain-like"/>
    <property type="match status" value="1"/>
</dbReference>
<dbReference type="Proteomes" id="UP001642540">
    <property type="component" value="Unassembled WGS sequence"/>
</dbReference>
<dbReference type="InterPro" id="IPR001005">
    <property type="entry name" value="SANT/Myb"/>
</dbReference>
<proteinExistence type="predicted"/>
<keyword evidence="8" id="KW-1185">Reference proteome</keyword>
<sequence>MDMDSFNIQNYFKRGKTVVLTLRQGDDDGARQWSDKDTSELLKLMKDFLPEFQNQRRRKKEVWVDVSKQLQSIGYTWTPEDCRKKWSNMIRTFKGIEEQKQDPTSSFKRVKWPFYDVMLELLSLDGSDSFPEATVVCQILNSSNNGNSLTNGSSKLYKSRPLLPPPRQHLHHVVEGVGAHVTQRHQTSLTLGTEADLTGLSVAVHDHNPGPSIVDSNEVPSTSHSDLDPNNMLFTESPAFKKATGLSPPISIHRHSLAVRSKKRALLKKKSGRSERSAGEVTTETSLEKFIEATNKQNEQMLDKITCFHQNALELMQERNILLREIRDSLHEDINHSANLDSCHQVHHHHEMGHQEDHTGETLTLHMGPPYSTSGEDSQNNVGSQLNSTLMISADPATASALSTFQLADGTVLSEIDTSQDKGVLTNLGSYADSVMPEVSLLPTLVSVVDTGGNTTNMTLSIPTTRGKRSLGKGK</sequence>
<comment type="caution">
    <text evidence="7">The sequence shown here is derived from an EMBL/GenBank/DDBJ whole genome shotgun (WGS) entry which is preliminary data.</text>
</comment>
<dbReference type="InterPro" id="IPR044822">
    <property type="entry name" value="Myb_DNA-bind_4"/>
</dbReference>
<comment type="subcellular location">
    <subcellularLocation>
        <location evidence="1">Nucleus</location>
    </subcellularLocation>
</comment>
<reference evidence="7 8" key="1">
    <citation type="submission" date="2024-08" db="EMBL/GenBank/DDBJ databases">
        <authorList>
            <person name="Cucini C."/>
            <person name="Frati F."/>
        </authorList>
    </citation>
    <scope>NUCLEOTIDE SEQUENCE [LARGE SCALE GENOMIC DNA]</scope>
</reference>
<evidence type="ECO:0000313" key="8">
    <source>
        <dbReference type="Proteomes" id="UP001642540"/>
    </source>
</evidence>
<evidence type="ECO:0000256" key="4">
    <source>
        <dbReference type="ARBA" id="ARBA00023163"/>
    </source>
</evidence>
<organism evidence="7 8">
    <name type="scientific">Orchesella dallaii</name>
    <dbReference type="NCBI Taxonomy" id="48710"/>
    <lineage>
        <taxon>Eukaryota</taxon>
        <taxon>Metazoa</taxon>
        <taxon>Ecdysozoa</taxon>
        <taxon>Arthropoda</taxon>
        <taxon>Hexapoda</taxon>
        <taxon>Collembola</taxon>
        <taxon>Entomobryomorpha</taxon>
        <taxon>Entomobryoidea</taxon>
        <taxon>Orchesellidae</taxon>
        <taxon>Orchesellinae</taxon>
        <taxon>Orchesella</taxon>
    </lineage>
</organism>
<dbReference type="PANTHER" id="PTHR21654:SF84">
    <property type="entry name" value="SI:DKEY-66I24.7"/>
    <property type="match status" value="1"/>
</dbReference>
<gene>
    <name evidence="7" type="ORF">ODALV1_LOCUS14910</name>
</gene>
<evidence type="ECO:0000256" key="3">
    <source>
        <dbReference type="ARBA" id="ARBA00023125"/>
    </source>
</evidence>
<name>A0ABP1QSU5_9HEXA</name>
<evidence type="ECO:0000256" key="1">
    <source>
        <dbReference type="ARBA" id="ARBA00004123"/>
    </source>
</evidence>
<keyword evidence="3" id="KW-0238">DNA-binding</keyword>
<evidence type="ECO:0000259" key="6">
    <source>
        <dbReference type="PROSITE" id="PS50090"/>
    </source>
</evidence>
<evidence type="ECO:0000313" key="7">
    <source>
        <dbReference type="EMBL" id="CAL8111300.1"/>
    </source>
</evidence>
<keyword evidence="4" id="KW-0804">Transcription</keyword>